<name>A0A3B1CD11_9ZZZZ</name>
<dbReference type="EMBL" id="UOGG01000051">
    <property type="protein sequence ID" value="VAX28109.1"/>
    <property type="molecule type" value="Genomic_DNA"/>
</dbReference>
<protein>
    <submittedName>
        <fullName evidence="1">Uncharacterized protein</fullName>
    </submittedName>
</protein>
<feature type="non-terminal residue" evidence="1">
    <location>
        <position position="28"/>
    </location>
</feature>
<sequence length="28" mass="3110">MNPAKRTRGVSLDFLDGCFDCVGVEHEI</sequence>
<dbReference type="AlphaFoldDB" id="A0A3B1CD11"/>
<gene>
    <name evidence="1" type="ORF">MNBD_NITROSPINAE05-929</name>
</gene>
<organism evidence="1">
    <name type="scientific">hydrothermal vent metagenome</name>
    <dbReference type="NCBI Taxonomy" id="652676"/>
    <lineage>
        <taxon>unclassified sequences</taxon>
        <taxon>metagenomes</taxon>
        <taxon>ecological metagenomes</taxon>
    </lineage>
</organism>
<evidence type="ECO:0000313" key="1">
    <source>
        <dbReference type="EMBL" id="VAX28109.1"/>
    </source>
</evidence>
<reference evidence="1" key="1">
    <citation type="submission" date="2018-06" db="EMBL/GenBank/DDBJ databases">
        <authorList>
            <person name="Zhirakovskaya E."/>
        </authorList>
    </citation>
    <scope>NUCLEOTIDE SEQUENCE</scope>
</reference>
<proteinExistence type="predicted"/>
<accession>A0A3B1CD11</accession>